<feature type="compositionally biased region" description="Low complexity" evidence="1">
    <location>
        <begin position="441"/>
        <end position="450"/>
    </location>
</feature>
<gene>
    <name evidence="3" type="ORF">BT67DRAFT_437713</name>
</gene>
<organism evidence="3 4">
    <name type="scientific">Trichocladium antarcticum</name>
    <dbReference type="NCBI Taxonomy" id="1450529"/>
    <lineage>
        <taxon>Eukaryota</taxon>
        <taxon>Fungi</taxon>
        <taxon>Dikarya</taxon>
        <taxon>Ascomycota</taxon>
        <taxon>Pezizomycotina</taxon>
        <taxon>Sordariomycetes</taxon>
        <taxon>Sordariomycetidae</taxon>
        <taxon>Sordariales</taxon>
        <taxon>Chaetomiaceae</taxon>
        <taxon>Trichocladium</taxon>
    </lineage>
</organism>
<dbReference type="Gene3D" id="1.10.510.10">
    <property type="entry name" value="Transferase(Phosphotransferase) domain 1"/>
    <property type="match status" value="1"/>
</dbReference>
<keyword evidence="4" id="KW-1185">Reference proteome</keyword>
<dbReference type="InterPro" id="IPR011009">
    <property type="entry name" value="Kinase-like_dom_sf"/>
</dbReference>
<dbReference type="PROSITE" id="PS50011">
    <property type="entry name" value="PROTEIN_KINASE_DOM"/>
    <property type="match status" value="1"/>
</dbReference>
<evidence type="ECO:0000256" key="1">
    <source>
        <dbReference type="SAM" id="MobiDB-lite"/>
    </source>
</evidence>
<dbReference type="GO" id="GO:0004672">
    <property type="term" value="F:protein kinase activity"/>
    <property type="evidence" value="ECO:0007669"/>
    <property type="project" value="InterPro"/>
</dbReference>
<reference evidence="3" key="1">
    <citation type="journal article" date="2023" name="Mol. Phylogenet. Evol.">
        <title>Genome-scale phylogeny and comparative genomics of the fungal order Sordariales.</title>
        <authorList>
            <person name="Hensen N."/>
            <person name="Bonometti L."/>
            <person name="Westerberg I."/>
            <person name="Brannstrom I.O."/>
            <person name="Guillou S."/>
            <person name="Cros-Aarteil S."/>
            <person name="Calhoun S."/>
            <person name="Haridas S."/>
            <person name="Kuo A."/>
            <person name="Mondo S."/>
            <person name="Pangilinan J."/>
            <person name="Riley R."/>
            <person name="LaButti K."/>
            <person name="Andreopoulos B."/>
            <person name="Lipzen A."/>
            <person name="Chen C."/>
            <person name="Yan M."/>
            <person name="Daum C."/>
            <person name="Ng V."/>
            <person name="Clum A."/>
            <person name="Steindorff A."/>
            <person name="Ohm R.A."/>
            <person name="Martin F."/>
            <person name="Silar P."/>
            <person name="Natvig D.O."/>
            <person name="Lalanne C."/>
            <person name="Gautier V."/>
            <person name="Ament-Velasquez S.L."/>
            <person name="Kruys A."/>
            <person name="Hutchinson M.I."/>
            <person name="Powell A.J."/>
            <person name="Barry K."/>
            <person name="Miller A.N."/>
            <person name="Grigoriev I.V."/>
            <person name="Debuchy R."/>
            <person name="Gladieux P."/>
            <person name="Hiltunen Thoren M."/>
            <person name="Johannesson H."/>
        </authorList>
    </citation>
    <scope>NUCLEOTIDE SEQUENCE</scope>
    <source>
        <strain evidence="3">CBS 123565</strain>
    </source>
</reference>
<feature type="region of interest" description="Disordered" evidence="1">
    <location>
        <begin position="360"/>
        <end position="457"/>
    </location>
</feature>
<sequence length="709" mass="79477">MDDEIAQLRRALLEERRRREEAEELAEAAQPQTLQPYLEHCHSLNVSIQAMTDPSLVTQGDTTNPTGRLFPRRIIRWDGFPTEQEEIWNRVARSPAFCSQPVFPSQHQLEYVKSLLKPIGSEIGLRDFERDVVENAVQKLVGKVHHDPVLRSSLGVQGTVMFESHTNLGNPISEPVGYGPKAREAQGKGNGADQLCIYQGSDGRRFPAIAIKYRAPHKLSVAEIVTGLESEIQPERDMINKTGDGFAFAARYLTSVVITQLFSYMIGKGIQYGYVCTGQAFVFLHIPADPTTVRYYVSIPNQDVVEDDELSLHYTAVAQVFTFILQALRAGPASKSWHDVAASLDTWAVEHDDVLKNIPETARKKARVSPYKPPRWKGFQRSPIRTRSHCQQLDANTTHMDDNDTDDRNDKGPPSPSPNARKAACSKPNSFDRGQQEQRQDTQPQQQQQQRAAKPNIQDRPFCTQQCLLGLAYSQVIDPNCPNRDYHGPKHLGRHDFLRLVRAQLAVDRGHNPDSTPLHLTGSRGSLFKVRLSSHGYTLVAKGMESVNHALLRHENDMYDRLQDIQGEHIPVCLGSVDLVLPYYYNGGVYTRFLFLGWGGHPLVAGRCQANKADVVAAVTASFKAVHALRVLHRDAEPRNILYDANSGKLMVVDFERATFHGRPPLGSRNSNGRDRKRKRGMSHKQKDDFARELESVVEAVAKCVVGVV</sequence>
<proteinExistence type="predicted"/>
<feature type="compositionally biased region" description="Basic residues" evidence="1">
    <location>
        <begin position="675"/>
        <end position="684"/>
    </location>
</feature>
<comment type="caution">
    <text evidence="3">The sequence shown here is derived from an EMBL/GenBank/DDBJ whole genome shotgun (WGS) entry which is preliminary data.</text>
</comment>
<evidence type="ECO:0000259" key="2">
    <source>
        <dbReference type="PROSITE" id="PS50011"/>
    </source>
</evidence>
<feature type="region of interest" description="Disordered" evidence="1">
    <location>
        <begin position="662"/>
        <end position="688"/>
    </location>
</feature>
<reference evidence="3" key="2">
    <citation type="submission" date="2023-05" db="EMBL/GenBank/DDBJ databases">
        <authorList>
            <consortium name="Lawrence Berkeley National Laboratory"/>
            <person name="Steindorff A."/>
            <person name="Hensen N."/>
            <person name="Bonometti L."/>
            <person name="Westerberg I."/>
            <person name="Brannstrom I.O."/>
            <person name="Guillou S."/>
            <person name="Cros-Aarteil S."/>
            <person name="Calhoun S."/>
            <person name="Haridas S."/>
            <person name="Kuo A."/>
            <person name="Mondo S."/>
            <person name="Pangilinan J."/>
            <person name="Riley R."/>
            <person name="Labutti K."/>
            <person name="Andreopoulos B."/>
            <person name="Lipzen A."/>
            <person name="Chen C."/>
            <person name="Yanf M."/>
            <person name="Daum C."/>
            <person name="Ng V."/>
            <person name="Clum A."/>
            <person name="Ohm R."/>
            <person name="Martin F."/>
            <person name="Silar P."/>
            <person name="Natvig D."/>
            <person name="Lalanne C."/>
            <person name="Gautier V."/>
            <person name="Ament-Velasquez S.L."/>
            <person name="Kruys A."/>
            <person name="Hutchinson M.I."/>
            <person name="Powell A.J."/>
            <person name="Barry K."/>
            <person name="Miller A.N."/>
            <person name="Grigoriev I.V."/>
            <person name="Debuchy R."/>
            <person name="Gladieux P."/>
            <person name="Thoren M.H."/>
            <person name="Johannesson H."/>
        </authorList>
    </citation>
    <scope>NUCLEOTIDE SEQUENCE</scope>
    <source>
        <strain evidence="3">CBS 123565</strain>
    </source>
</reference>
<dbReference type="Proteomes" id="UP001304895">
    <property type="component" value="Unassembled WGS sequence"/>
</dbReference>
<feature type="compositionally biased region" description="Polar residues" evidence="1">
    <location>
        <begin position="383"/>
        <end position="393"/>
    </location>
</feature>
<dbReference type="PANTHER" id="PTHR37171:SF1">
    <property type="entry name" value="SERINE_THREONINE-PROTEIN KINASE YRZF-RELATED"/>
    <property type="match status" value="1"/>
</dbReference>
<dbReference type="InterPro" id="IPR052396">
    <property type="entry name" value="Meiotic_Drive_Suppr_Kinase"/>
</dbReference>
<protein>
    <recommendedName>
        <fullName evidence="2">Protein kinase domain-containing protein</fullName>
    </recommendedName>
</protein>
<evidence type="ECO:0000313" key="3">
    <source>
        <dbReference type="EMBL" id="KAK4138392.1"/>
    </source>
</evidence>
<dbReference type="InterPro" id="IPR000719">
    <property type="entry name" value="Prot_kinase_dom"/>
</dbReference>
<feature type="compositionally biased region" description="Basic and acidic residues" evidence="1">
    <location>
        <begin position="399"/>
        <end position="411"/>
    </location>
</feature>
<name>A0AAN6USG2_9PEZI</name>
<evidence type="ECO:0000313" key="4">
    <source>
        <dbReference type="Proteomes" id="UP001304895"/>
    </source>
</evidence>
<dbReference type="GO" id="GO:0005524">
    <property type="term" value="F:ATP binding"/>
    <property type="evidence" value="ECO:0007669"/>
    <property type="project" value="InterPro"/>
</dbReference>
<dbReference type="AlphaFoldDB" id="A0AAN6USG2"/>
<dbReference type="EMBL" id="MU853401">
    <property type="protein sequence ID" value="KAK4138392.1"/>
    <property type="molecule type" value="Genomic_DNA"/>
</dbReference>
<feature type="domain" description="Protein kinase" evidence="2">
    <location>
        <begin position="486"/>
        <end position="709"/>
    </location>
</feature>
<dbReference type="SUPFAM" id="SSF56112">
    <property type="entry name" value="Protein kinase-like (PK-like)"/>
    <property type="match status" value="1"/>
</dbReference>
<accession>A0AAN6USG2</accession>
<dbReference type="PANTHER" id="PTHR37171">
    <property type="entry name" value="SERINE/THREONINE-PROTEIN KINASE YRZF-RELATED"/>
    <property type="match status" value="1"/>
</dbReference>